<evidence type="ECO:0000256" key="11">
    <source>
        <dbReference type="ARBA" id="ARBA00023118"/>
    </source>
</evidence>
<evidence type="ECO:0000256" key="4">
    <source>
        <dbReference type="ARBA" id="ARBA00020049"/>
    </source>
</evidence>
<keyword evidence="6 13" id="KW-0479">Metal-binding</keyword>
<dbReference type="Proteomes" id="UP000070174">
    <property type="component" value="Unassembled WGS sequence"/>
</dbReference>
<dbReference type="Pfam" id="PF01930">
    <property type="entry name" value="Cas_Cas4"/>
    <property type="match status" value="1"/>
</dbReference>
<evidence type="ECO:0000256" key="3">
    <source>
        <dbReference type="ARBA" id="ARBA00012768"/>
    </source>
</evidence>
<name>A0A133PK54_9FIRM</name>
<keyword evidence="7 13" id="KW-0378">Hydrolase</keyword>
<keyword evidence="11 13" id="KW-0051">Antiviral defense</keyword>
<keyword evidence="8 13" id="KW-0269">Exonuclease</keyword>
<comment type="caution">
    <text evidence="15">The sequence shown here is derived from an EMBL/GenBank/DDBJ whole genome shotgun (WGS) entry which is preliminary data.</text>
</comment>
<gene>
    <name evidence="15" type="ORF">HMPREF3229_01549</name>
</gene>
<keyword evidence="10 13" id="KW-0411">Iron-sulfur</keyword>
<dbReference type="InterPro" id="IPR013343">
    <property type="entry name" value="CRISPR-assoc_prot_Cas4"/>
</dbReference>
<evidence type="ECO:0000256" key="5">
    <source>
        <dbReference type="ARBA" id="ARBA00022722"/>
    </source>
</evidence>
<comment type="cofactor">
    <cofactor evidence="1">
        <name>[4Fe-4S] cluster</name>
        <dbReference type="ChEBI" id="CHEBI:49883"/>
    </cofactor>
</comment>
<proteinExistence type="inferred from homology"/>
<keyword evidence="9 13" id="KW-0408">Iron</keyword>
<evidence type="ECO:0000256" key="8">
    <source>
        <dbReference type="ARBA" id="ARBA00022839"/>
    </source>
</evidence>
<dbReference type="EMBL" id="LRQE01000039">
    <property type="protein sequence ID" value="KXA28917.1"/>
    <property type="molecule type" value="Genomic_DNA"/>
</dbReference>
<dbReference type="AlphaFoldDB" id="A0A133PK54"/>
<evidence type="ECO:0000313" key="16">
    <source>
        <dbReference type="Proteomes" id="UP000070174"/>
    </source>
</evidence>
<dbReference type="RefSeq" id="WP_060800542.1">
    <property type="nucleotide sequence ID" value="NZ_KQ957105.1"/>
</dbReference>
<evidence type="ECO:0000256" key="13">
    <source>
        <dbReference type="RuleBase" id="RU365022"/>
    </source>
</evidence>
<accession>A0A133PK54</accession>
<keyword evidence="12 13" id="KW-0464">Manganese</keyword>
<comment type="cofactor">
    <cofactor evidence="13">
        <name>iron-sulfur cluster</name>
        <dbReference type="ChEBI" id="CHEBI:30408"/>
    </cofactor>
</comment>
<protein>
    <recommendedName>
        <fullName evidence="4 13">CRISPR-associated exonuclease Cas4</fullName>
        <ecNumber evidence="3 13">3.1.12.1</ecNumber>
    </recommendedName>
</protein>
<dbReference type="Gene3D" id="3.90.320.10">
    <property type="match status" value="1"/>
</dbReference>
<dbReference type="NCBIfam" id="TIGR00372">
    <property type="entry name" value="cas4"/>
    <property type="match status" value="1"/>
</dbReference>
<reference evidence="15 16" key="1">
    <citation type="submission" date="2016-01" db="EMBL/GenBank/DDBJ databases">
        <authorList>
            <person name="Oliw E.H."/>
        </authorList>
    </citation>
    <scope>NUCLEOTIDE SEQUENCE [LARGE SCALE GENOMIC DNA]</scope>
    <source>
        <strain evidence="15 16">CMW7756A</strain>
    </source>
</reference>
<comment type="cofactor">
    <cofactor evidence="13">
        <name>Mg(2+)</name>
        <dbReference type="ChEBI" id="CHEBI:18420"/>
    </cofactor>
    <cofactor evidence="13">
        <name>Mn(2+)</name>
        <dbReference type="ChEBI" id="CHEBI:29035"/>
    </cofactor>
    <text evidence="13">Mg(2+) or Mn(2+) required for ssDNA cleavage activity.</text>
</comment>
<evidence type="ECO:0000259" key="14">
    <source>
        <dbReference type="Pfam" id="PF01930"/>
    </source>
</evidence>
<dbReference type="GO" id="GO:0051607">
    <property type="term" value="P:defense response to virus"/>
    <property type="evidence" value="ECO:0007669"/>
    <property type="project" value="UniProtKB-KW"/>
</dbReference>
<keyword evidence="5 13" id="KW-0540">Nuclease</keyword>
<dbReference type="EC" id="3.1.12.1" evidence="3 13"/>
<dbReference type="InterPro" id="IPR022765">
    <property type="entry name" value="Dna2/Cas4_DUF83"/>
</dbReference>
<dbReference type="GO" id="GO:0051536">
    <property type="term" value="F:iron-sulfur cluster binding"/>
    <property type="evidence" value="ECO:0007669"/>
    <property type="project" value="UniProtKB-KW"/>
</dbReference>
<evidence type="ECO:0000256" key="9">
    <source>
        <dbReference type="ARBA" id="ARBA00023004"/>
    </source>
</evidence>
<dbReference type="InterPro" id="IPR051827">
    <property type="entry name" value="Cas4_exonuclease"/>
</dbReference>
<evidence type="ECO:0000256" key="12">
    <source>
        <dbReference type="ARBA" id="ARBA00023211"/>
    </source>
</evidence>
<dbReference type="GO" id="GO:0004527">
    <property type="term" value="F:exonuclease activity"/>
    <property type="evidence" value="ECO:0007669"/>
    <property type="project" value="UniProtKB-KW"/>
</dbReference>
<feature type="domain" description="DUF83" evidence="14">
    <location>
        <begin position="13"/>
        <end position="198"/>
    </location>
</feature>
<comment type="similarity">
    <text evidence="2 13">Belongs to the CRISPR-associated exonuclease Cas4 family.</text>
</comment>
<evidence type="ECO:0000256" key="1">
    <source>
        <dbReference type="ARBA" id="ARBA00001966"/>
    </source>
</evidence>
<evidence type="ECO:0000313" key="15">
    <source>
        <dbReference type="EMBL" id="KXA28917.1"/>
    </source>
</evidence>
<dbReference type="InterPro" id="IPR011604">
    <property type="entry name" value="PDDEXK-like_dom_sf"/>
</dbReference>
<dbReference type="PANTHER" id="PTHR36531">
    <property type="entry name" value="CRISPR-ASSOCIATED EXONUCLEASE CAS4"/>
    <property type="match status" value="1"/>
</dbReference>
<comment type="function">
    <text evidence="13">CRISPR (clustered regularly interspaced short palindromic repeat) is an adaptive immune system that provides protection against mobile genetic elements (viruses, transposable elements and conjugative plasmids). CRISPR clusters contain sequences complementary to antecedent mobile elements and target invading nucleic acids. CRISPR clusters are transcribed and processed into CRISPR RNA (crRNA).</text>
</comment>
<dbReference type="GO" id="GO:0046872">
    <property type="term" value="F:metal ion binding"/>
    <property type="evidence" value="ECO:0007669"/>
    <property type="project" value="UniProtKB-KW"/>
</dbReference>
<evidence type="ECO:0000256" key="2">
    <source>
        <dbReference type="ARBA" id="ARBA00009189"/>
    </source>
</evidence>
<evidence type="ECO:0000256" key="10">
    <source>
        <dbReference type="ARBA" id="ARBA00023014"/>
    </source>
</evidence>
<evidence type="ECO:0000256" key="7">
    <source>
        <dbReference type="ARBA" id="ARBA00022801"/>
    </source>
</evidence>
<dbReference type="PATRIC" id="fig|54005.3.peg.1512"/>
<dbReference type="PANTHER" id="PTHR36531:SF6">
    <property type="entry name" value="DNA REPLICATION ATP-DEPENDENT HELICASE_NUCLEASE DNA2"/>
    <property type="match status" value="1"/>
</dbReference>
<sequence length="217" mass="25743">MYAEDDYLMLNGIQHFLFCRRQWALIHIENIWTENSFTAEGQVIHTKVDQPFIKEKRKDIIISRAMSVSCKSLGLSGRLDVIEFHKSDEGVELKNRKGKWLPVIVEYKRGKKKKYNYDNAQLMAQAICIEENFNIKLDYGYLYYNETDTREKVEFTGELRELTIKAAQEMHYYYKNKIIPKAENYKNCRMCSLYEECKPRLTKKIKNVGNYIYGAEL</sequence>
<organism evidence="15">
    <name type="scientific">Peptoniphilus harei</name>
    <dbReference type="NCBI Taxonomy" id="54005"/>
    <lineage>
        <taxon>Bacteria</taxon>
        <taxon>Bacillati</taxon>
        <taxon>Bacillota</taxon>
        <taxon>Tissierellia</taxon>
        <taxon>Tissierellales</taxon>
        <taxon>Peptoniphilaceae</taxon>
        <taxon>Peptoniphilus</taxon>
    </lineage>
</organism>
<evidence type="ECO:0000256" key="6">
    <source>
        <dbReference type="ARBA" id="ARBA00022723"/>
    </source>
</evidence>